<proteinExistence type="inferred from homology"/>
<dbReference type="GO" id="GO:0033013">
    <property type="term" value="P:tetrapyrrole metabolic process"/>
    <property type="evidence" value="ECO:0007669"/>
    <property type="project" value="UniProtKB-ARBA"/>
</dbReference>
<evidence type="ECO:0000313" key="8">
    <source>
        <dbReference type="EMBL" id="ORW43322.1"/>
    </source>
</evidence>
<evidence type="ECO:0000313" key="7">
    <source>
        <dbReference type="EMBL" id="ORW32892.1"/>
    </source>
</evidence>
<evidence type="ECO:0000256" key="5">
    <source>
        <dbReference type="ARBA" id="ARBA00023136"/>
    </source>
</evidence>
<evidence type="ECO:0000256" key="3">
    <source>
        <dbReference type="ARBA" id="ARBA00022692"/>
    </source>
</evidence>
<dbReference type="PANTHER" id="PTHR10057">
    <property type="entry name" value="PERIPHERAL-TYPE BENZODIAZEPINE RECEPTOR"/>
    <property type="match status" value="1"/>
</dbReference>
<dbReference type="Gene3D" id="1.20.1260.100">
    <property type="entry name" value="TspO/MBR protein"/>
    <property type="match status" value="1"/>
</dbReference>
<dbReference type="Proteomes" id="UP000193285">
    <property type="component" value="Unassembled WGS sequence"/>
</dbReference>
<comment type="caution">
    <text evidence="8">The sequence shown here is derived from an EMBL/GenBank/DDBJ whole genome shotgun (WGS) entry which is preliminary data.</text>
</comment>
<evidence type="ECO:0000313" key="10">
    <source>
        <dbReference type="Proteomes" id="UP000193801"/>
    </source>
</evidence>
<dbReference type="EMBL" id="LQPN01000059">
    <property type="protein sequence ID" value="ORW43322.1"/>
    <property type="molecule type" value="Genomic_DNA"/>
</dbReference>
<comment type="subcellular location">
    <subcellularLocation>
        <location evidence="1">Membrane</location>
        <topology evidence="1">Multi-pass membrane protein</topology>
    </subcellularLocation>
</comment>
<evidence type="ECO:0000256" key="2">
    <source>
        <dbReference type="ARBA" id="ARBA00007524"/>
    </source>
</evidence>
<dbReference type="PIRSF" id="PIRSF005859">
    <property type="entry name" value="PBR"/>
    <property type="match status" value="1"/>
</dbReference>
<dbReference type="OrthoDB" id="9795496at2"/>
<keyword evidence="10" id="KW-1185">Reference proteome</keyword>
<evidence type="ECO:0000256" key="1">
    <source>
        <dbReference type="ARBA" id="ARBA00004141"/>
    </source>
</evidence>
<reference evidence="7" key="2">
    <citation type="submission" date="2016-01" db="EMBL/GenBank/DDBJ databases">
        <authorList>
            <person name="Ana R.F.D.C."/>
            <person name="Tarcisio F."/>
            <person name="Maria L.L."/>
            <person name="Monica P."/>
            <person name="Wana L.O.D.C."/>
            <person name="Elisabetta G."/>
            <person name="Jeann R.D.C.B."/>
            <person name="Veronica D.S."/>
            <person name="Karla V.B.L."/>
            <person name="Roberto B."/>
            <person name="Antonella G."/>
            <person name="Anna F."/>
            <person name="Alessandro M."/>
            <person name="Pamela F."/>
            <person name="Francesca D.L."/>
            <person name="Giulia F.S."/>
            <person name="Sara T."/>
            <person name="Fabio R."/>
            <person name="Olivier J."/>
            <person name="Nicola S."/>
            <person name="Enrico T."/>
        </authorList>
    </citation>
    <scope>NUCLEOTIDE SEQUENCE</scope>
    <source>
        <strain evidence="7">FI-07156</strain>
    </source>
</reference>
<dbReference type="RefSeq" id="WP_085093885.1">
    <property type="nucleotide sequence ID" value="NZ_JACKVQ010000006.1"/>
</dbReference>
<evidence type="ECO:0000256" key="6">
    <source>
        <dbReference type="SAM" id="Phobius"/>
    </source>
</evidence>
<dbReference type="EMBL" id="LQPK01000006">
    <property type="protein sequence ID" value="ORW32892.1"/>
    <property type="molecule type" value="Genomic_DNA"/>
</dbReference>
<feature type="transmembrane region" description="Helical" evidence="6">
    <location>
        <begin position="47"/>
        <end position="70"/>
    </location>
</feature>
<accession>A0A1X2A7Y1</accession>
<dbReference type="GO" id="GO:0016020">
    <property type="term" value="C:membrane"/>
    <property type="evidence" value="ECO:0007669"/>
    <property type="project" value="UniProtKB-SubCell"/>
</dbReference>
<sequence length="167" mass="18110">MRASTFIPSAVAVAATATVGGLATRPSSQSAWYRQLRKPAYQPPRSAFPVVWPVLYADIAAVSAATFDRLRDAGNAPAARSYLRALAANLLLNASWSWVFFNRRHLAAAVAVNAALTASSADLARRAIAVRGGRAAWLWLYPAWCAFAFVLSTHIWLLNRRRGTDAP</sequence>
<keyword evidence="5 6" id="KW-0472">Membrane</keyword>
<name>A0A1X2A7Y1_9MYCO</name>
<dbReference type="InterPro" id="IPR004307">
    <property type="entry name" value="TspO_MBR"/>
</dbReference>
<dbReference type="CDD" id="cd15904">
    <property type="entry name" value="TSPO_MBR"/>
    <property type="match status" value="1"/>
</dbReference>
<dbReference type="PANTHER" id="PTHR10057:SF0">
    <property type="entry name" value="TRANSLOCATOR PROTEIN"/>
    <property type="match status" value="1"/>
</dbReference>
<evidence type="ECO:0000313" key="9">
    <source>
        <dbReference type="Proteomes" id="UP000193285"/>
    </source>
</evidence>
<dbReference type="InterPro" id="IPR038330">
    <property type="entry name" value="TspO/MBR-related_sf"/>
</dbReference>
<feature type="transmembrane region" description="Helical" evidence="6">
    <location>
        <begin position="136"/>
        <end position="157"/>
    </location>
</feature>
<dbReference type="Proteomes" id="UP000193801">
    <property type="component" value="Unassembled WGS sequence"/>
</dbReference>
<dbReference type="FunFam" id="1.20.1260.100:FF:000001">
    <property type="entry name" value="translocator protein 2"/>
    <property type="match status" value="1"/>
</dbReference>
<evidence type="ECO:0000256" key="4">
    <source>
        <dbReference type="ARBA" id="ARBA00022989"/>
    </source>
</evidence>
<reference evidence="9 10" key="1">
    <citation type="journal article" date="2015" name="Emerg. Microbes Infect.">
        <title>Characterization of 17 strains belonging to the Mycobacterium simiae complex and description of Mycobacterium paraense sp. nov.</title>
        <authorList>
            <person name="Fusco da Costa A.R."/>
            <person name="Fedrizzi T."/>
            <person name="Lopes M.L."/>
            <person name="Pecorari M."/>
            <person name="Oliveira da Costa W.L."/>
            <person name="Giacobazzi E."/>
            <person name="da Costa Bahia J.R."/>
            <person name="De Sanctis V."/>
            <person name="Batista Lima K.V."/>
            <person name="Bertorelli R."/>
            <person name="Grottola A."/>
            <person name="Fabio A."/>
            <person name="Mariottini A."/>
            <person name="Ferretti P."/>
            <person name="Di Leva F."/>
            <person name="Fregni Serpini G."/>
            <person name="Tagliazucchi S."/>
            <person name="Rumpianesi F."/>
            <person name="Jousson O."/>
            <person name="Segata N."/>
            <person name="Tortoli E."/>
        </authorList>
    </citation>
    <scope>NUCLEOTIDE SEQUENCE [LARGE SCALE GENOMIC DNA]</scope>
    <source>
        <strain evidence="7 10">FI-07156</strain>
        <strain evidence="8 9">IEC33</strain>
    </source>
</reference>
<gene>
    <name evidence="8" type="ORF">AWB90_17780</name>
    <name evidence="7" type="ORF">AWB91_10245</name>
</gene>
<dbReference type="AlphaFoldDB" id="A0A1X2A7Y1"/>
<protein>
    <submittedName>
        <fullName evidence="8">TspO protein</fullName>
    </submittedName>
</protein>
<feature type="transmembrane region" description="Helical" evidence="6">
    <location>
        <begin position="82"/>
        <end position="100"/>
    </location>
</feature>
<keyword evidence="3 6" id="KW-0812">Transmembrane</keyword>
<reference evidence="8" key="3">
    <citation type="submission" date="2016-01" db="EMBL/GenBank/DDBJ databases">
        <authorList>
            <person name="Oliw E.H."/>
        </authorList>
    </citation>
    <scope>NUCLEOTIDE SEQUENCE</scope>
    <source>
        <strain evidence="8">IEC33</strain>
    </source>
</reference>
<comment type="similarity">
    <text evidence="2">Belongs to the TspO/BZRP family.</text>
</comment>
<dbReference type="Pfam" id="PF03073">
    <property type="entry name" value="TspO_MBR"/>
    <property type="match status" value="1"/>
</dbReference>
<organism evidence="8 9">
    <name type="scientific">Mycobacterium paraense</name>
    <dbReference type="NCBI Taxonomy" id="767916"/>
    <lineage>
        <taxon>Bacteria</taxon>
        <taxon>Bacillati</taxon>
        <taxon>Actinomycetota</taxon>
        <taxon>Actinomycetes</taxon>
        <taxon>Mycobacteriales</taxon>
        <taxon>Mycobacteriaceae</taxon>
        <taxon>Mycobacterium</taxon>
        <taxon>Mycobacterium simiae complex</taxon>
    </lineage>
</organism>
<dbReference type="STRING" id="767916.AWB91_10245"/>
<keyword evidence="4 6" id="KW-1133">Transmembrane helix</keyword>